<accession>A0ABY6FNB6</accession>
<keyword evidence="2" id="KW-0805">Transcription regulation</keyword>
<evidence type="ECO:0000256" key="3">
    <source>
        <dbReference type="ARBA" id="ARBA00023125"/>
    </source>
</evidence>
<evidence type="ECO:0000259" key="6">
    <source>
        <dbReference type="PROSITE" id="PS01124"/>
    </source>
</evidence>
<dbReference type="Gene3D" id="1.10.10.60">
    <property type="entry name" value="Homeodomain-like"/>
    <property type="match status" value="1"/>
</dbReference>
<dbReference type="PANTHER" id="PTHR46796">
    <property type="entry name" value="HTH-TYPE TRANSCRIPTIONAL ACTIVATOR RHAS-RELATED"/>
    <property type="match status" value="1"/>
</dbReference>
<feature type="domain" description="HTH araC/xylS-type" evidence="6">
    <location>
        <begin position="206"/>
        <end position="304"/>
    </location>
</feature>
<evidence type="ECO:0000256" key="5">
    <source>
        <dbReference type="ARBA" id="ARBA00037345"/>
    </source>
</evidence>
<proteinExistence type="predicted"/>
<dbReference type="PRINTS" id="PR00032">
    <property type="entry name" value="HTHARAC"/>
</dbReference>
<evidence type="ECO:0000256" key="4">
    <source>
        <dbReference type="ARBA" id="ARBA00023163"/>
    </source>
</evidence>
<dbReference type="PANTHER" id="PTHR46796:SF7">
    <property type="entry name" value="ARAC FAMILY TRANSCRIPTIONAL REGULATOR"/>
    <property type="match status" value="1"/>
</dbReference>
<dbReference type="SMART" id="SM00342">
    <property type="entry name" value="HTH_ARAC"/>
    <property type="match status" value="1"/>
</dbReference>
<dbReference type="Proteomes" id="UP001063228">
    <property type="component" value="Chromosome"/>
</dbReference>
<dbReference type="Pfam" id="PF12833">
    <property type="entry name" value="HTH_18"/>
    <property type="match status" value="1"/>
</dbReference>
<name>A0ABY6FNB6_9PSED</name>
<comment type="subcellular location">
    <subcellularLocation>
        <location evidence="1">Cytoplasm</location>
    </subcellularLocation>
</comment>
<dbReference type="PROSITE" id="PS01124">
    <property type="entry name" value="HTH_ARAC_FAMILY_2"/>
    <property type="match status" value="1"/>
</dbReference>
<evidence type="ECO:0000313" key="7">
    <source>
        <dbReference type="EMBL" id="UXZ99036.1"/>
    </source>
</evidence>
<keyword evidence="3" id="KW-0238">DNA-binding</keyword>
<comment type="function">
    <text evidence="5">Regulatory protein of the TOL plasmid xyl operons. XylS activates the xylXYZLTEGFJQKIH operon required for the degradation of toluene, m-xylene and p-xylene.</text>
</comment>
<sequence length="319" mass="34242">MQPDPSDLISELLSGMRLVGVQFRRIEVRDFPGVGFTNAVGRAQFHFVGRGPVWLRSPDNNLYRMDTGTAVLIPHGGPHAILSSERTPVSNVKPFAFDSFSGEQGSACQGPVIFSCCMELELGGMQPLVAAMPEVLLASTLSQGSPEICPMLDAMERESLMLKAGHLGILVRLAEVVAALVIRDWVADGCGGAAGWLGALQDPRLSKTLVMMHKHPGRSWTVASLASEAGQSRSVFAQSFLHATGVSPLRYLTDLRMRLALLSLSRERQPIETIASQLGYGSLAAFSRAFKRSVGVSPGTIRASTVALNPPEHPTNKTP</sequence>
<keyword evidence="4" id="KW-0804">Transcription</keyword>
<keyword evidence="8" id="KW-1185">Reference proteome</keyword>
<dbReference type="InterPro" id="IPR020449">
    <property type="entry name" value="Tscrpt_reg_AraC-type_HTH"/>
</dbReference>
<dbReference type="InterPro" id="IPR009057">
    <property type="entry name" value="Homeodomain-like_sf"/>
</dbReference>
<dbReference type="InterPro" id="IPR032783">
    <property type="entry name" value="AraC_lig"/>
</dbReference>
<dbReference type="InterPro" id="IPR050204">
    <property type="entry name" value="AraC_XylS_family_regulators"/>
</dbReference>
<dbReference type="Pfam" id="PF12852">
    <property type="entry name" value="Cupin_6"/>
    <property type="match status" value="1"/>
</dbReference>
<reference evidence="7" key="1">
    <citation type="submission" date="2021-08" db="EMBL/GenBank/DDBJ databases">
        <title>Complete genome sequence of Pseudomonas phytophila.</title>
        <authorList>
            <person name="Weir B.S."/>
            <person name="Templeton M.D."/>
            <person name="Arshed S."/>
            <person name="Andersen M.T."/>
            <person name="Jayaraman J."/>
        </authorList>
    </citation>
    <scope>NUCLEOTIDE SEQUENCE</scope>
    <source>
        <strain evidence="7">ICMP 23753</strain>
    </source>
</reference>
<evidence type="ECO:0000256" key="1">
    <source>
        <dbReference type="ARBA" id="ARBA00004496"/>
    </source>
</evidence>
<evidence type="ECO:0000256" key="2">
    <source>
        <dbReference type="ARBA" id="ARBA00023015"/>
    </source>
</evidence>
<protein>
    <submittedName>
        <fullName evidence="7">AraC family transcriptional regulator</fullName>
    </submittedName>
</protein>
<evidence type="ECO:0000313" key="8">
    <source>
        <dbReference type="Proteomes" id="UP001063228"/>
    </source>
</evidence>
<dbReference type="EMBL" id="CP081201">
    <property type="protein sequence ID" value="UXZ99036.1"/>
    <property type="molecule type" value="Genomic_DNA"/>
</dbReference>
<dbReference type="InterPro" id="IPR018062">
    <property type="entry name" value="HTH_AraC-typ_CS"/>
</dbReference>
<gene>
    <name evidence="7" type="ORF">K3169_00025</name>
</gene>
<dbReference type="PROSITE" id="PS00041">
    <property type="entry name" value="HTH_ARAC_FAMILY_1"/>
    <property type="match status" value="1"/>
</dbReference>
<dbReference type="SUPFAM" id="SSF46689">
    <property type="entry name" value="Homeodomain-like"/>
    <property type="match status" value="2"/>
</dbReference>
<dbReference type="InterPro" id="IPR018060">
    <property type="entry name" value="HTH_AraC"/>
</dbReference>
<organism evidence="7 8">
    <name type="scientific">Pseudomonas phytophila</name>
    <dbReference type="NCBI Taxonomy" id="2867264"/>
    <lineage>
        <taxon>Bacteria</taxon>
        <taxon>Pseudomonadati</taxon>
        <taxon>Pseudomonadota</taxon>
        <taxon>Gammaproteobacteria</taxon>
        <taxon>Pseudomonadales</taxon>
        <taxon>Pseudomonadaceae</taxon>
        <taxon>Pseudomonas</taxon>
    </lineage>
</organism>